<reference evidence="2" key="1">
    <citation type="submission" date="2023-03" db="EMBL/GenBank/DDBJ databases">
        <title>Massive genome expansion in bonnet fungi (Mycena s.s.) driven by repeated elements and novel gene families across ecological guilds.</title>
        <authorList>
            <consortium name="Lawrence Berkeley National Laboratory"/>
            <person name="Harder C.B."/>
            <person name="Miyauchi S."/>
            <person name="Viragh M."/>
            <person name="Kuo A."/>
            <person name="Thoen E."/>
            <person name="Andreopoulos B."/>
            <person name="Lu D."/>
            <person name="Skrede I."/>
            <person name="Drula E."/>
            <person name="Henrissat B."/>
            <person name="Morin E."/>
            <person name="Kohler A."/>
            <person name="Barry K."/>
            <person name="LaButti K."/>
            <person name="Morin E."/>
            <person name="Salamov A."/>
            <person name="Lipzen A."/>
            <person name="Mereny Z."/>
            <person name="Hegedus B."/>
            <person name="Baldrian P."/>
            <person name="Stursova M."/>
            <person name="Weitz H."/>
            <person name="Taylor A."/>
            <person name="Grigoriev I.V."/>
            <person name="Nagy L.G."/>
            <person name="Martin F."/>
            <person name="Kauserud H."/>
        </authorList>
    </citation>
    <scope>NUCLEOTIDE SEQUENCE</scope>
    <source>
        <strain evidence="2">CBHHK182m</strain>
    </source>
</reference>
<evidence type="ECO:0000313" key="3">
    <source>
        <dbReference type="Proteomes" id="UP001215598"/>
    </source>
</evidence>
<dbReference type="Proteomes" id="UP001215598">
    <property type="component" value="Unassembled WGS sequence"/>
</dbReference>
<dbReference type="EMBL" id="JARKIB010000066">
    <property type="protein sequence ID" value="KAJ7750265.1"/>
    <property type="molecule type" value="Genomic_DNA"/>
</dbReference>
<sequence>MPPRRQPTQAEAEPVDRAGTARSTRSGSRTTTPQDQPLRAPSHTNRRNPRTLAVDDDVQPAPGQGFAPLTALDSRQSVPAGSRSRTITPAALPAQASQPRTPPRATASNQPLQTPARIAANHLLLRLNTQASMTSPGPPLRNNSSDESEQDDDESENSEGDTSLPPRRPHVNRRRGVPFIQPFSPVNEAVAPPPGQDRSQAARATDKWTGYRIDQNNFAWAEESVLAANLKTADCQAFYGEHTQHGGFKCKLCPQPYAAASSLTTRRTHLGKAHLPEYLALIETRQLPNKLPNFLKQKREEQRARNSVRTTFSAKALEDQLLKVIVANDLSINLIDNRDFRDLLLLLRESLEDNNIPHRNTILYILVGEQQAEGRDTAVAPFLGNGAHRERDGCLKRQRGIFFGGYLRGYYGSSDMFPAFRSLNCWFPTQFR</sequence>
<gene>
    <name evidence="2" type="ORF">B0H16DRAFT_1691620</name>
</gene>
<organism evidence="2 3">
    <name type="scientific">Mycena metata</name>
    <dbReference type="NCBI Taxonomy" id="1033252"/>
    <lineage>
        <taxon>Eukaryota</taxon>
        <taxon>Fungi</taxon>
        <taxon>Dikarya</taxon>
        <taxon>Basidiomycota</taxon>
        <taxon>Agaricomycotina</taxon>
        <taxon>Agaricomycetes</taxon>
        <taxon>Agaricomycetidae</taxon>
        <taxon>Agaricales</taxon>
        <taxon>Marasmiineae</taxon>
        <taxon>Mycenaceae</taxon>
        <taxon>Mycena</taxon>
    </lineage>
</organism>
<evidence type="ECO:0000313" key="2">
    <source>
        <dbReference type="EMBL" id="KAJ7750265.1"/>
    </source>
</evidence>
<feature type="region of interest" description="Disordered" evidence="1">
    <location>
        <begin position="131"/>
        <end position="179"/>
    </location>
</feature>
<feature type="compositionally biased region" description="Polar residues" evidence="1">
    <location>
        <begin position="73"/>
        <end position="87"/>
    </location>
</feature>
<feature type="region of interest" description="Disordered" evidence="1">
    <location>
        <begin position="184"/>
        <end position="203"/>
    </location>
</feature>
<feature type="compositionally biased region" description="Low complexity" evidence="1">
    <location>
        <begin position="17"/>
        <end position="32"/>
    </location>
</feature>
<proteinExistence type="predicted"/>
<feature type="compositionally biased region" description="Basic residues" evidence="1">
    <location>
        <begin position="167"/>
        <end position="176"/>
    </location>
</feature>
<feature type="region of interest" description="Disordered" evidence="1">
    <location>
        <begin position="1"/>
        <end position="111"/>
    </location>
</feature>
<feature type="compositionally biased region" description="Acidic residues" evidence="1">
    <location>
        <begin position="146"/>
        <end position="159"/>
    </location>
</feature>
<keyword evidence="3" id="KW-1185">Reference proteome</keyword>
<comment type="caution">
    <text evidence="2">The sequence shown here is derived from an EMBL/GenBank/DDBJ whole genome shotgun (WGS) entry which is preliminary data.</text>
</comment>
<name>A0AAD7ITP6_9AGAR</name>
<dbReference type="AlphaFoldDB" id="A0AAD7ITP6"/>
<evidence type="ECO:0000256" key="1">
    <source>
        <dbReference type="SAM" id="MobiDB-lite"/>
    </source>
</evidence>
<protein>
    <submittedName>
        <fullName evidence="2">Uncharacterized protein</fullName>
    </submittedName>
</protein>
<accession>A0AAD7ITP6</accession>